<dbReference type="PATRIC" id="fig|1149862.3.peg.1692"/>
<dbReference type="InterPro" id="IPR023485">
    <property type="entry name" value="Ptyr_pPase"/>
</dbReference>
<dbReference type="EMBL" id="AKVJ01000022">
    <property type="protein sequence ID" value="EIW18752.1"/>
    <property type="molecule type" value="Genomic_DNA"/>
</dbReference>
<dbReference type="InterPro" id="IPR036196">
    <property type="entry name" value="Ptyr_pPase_sf"/>
</dbReference>
<feature type="domain" description="Phosphotyrosine protein phosphatase I" evidence="1">
    <location>
        <begin position="30"/>
        <end position="129"/>
    </location>
</feature>
<dbReference type="SUPFAM" id="SSF52788">
    <property type="entry name" value="Phosphotyrosine protein phosphatases I"/>
    <property type="match status" value="1"/>
</dbReference>
<gene>
    <name evidence="2" type="ORF">FB4_0277</name>
</gene>
<keyword evidence="3" id="KW-1185">Reference proteome</keyword>
<organism evidence="2 3">
    <name type="scientific">Pelosinus fermentans B4</name>
    <dbReference type="NCBI Taxonomy" id="1149862"/>
    <lineage>
        <taxon>Bacteria</taxon>
        <taxon>Bacillati</taxon>
        <taxon>Bacillota</taxon>
        <taxon>Negativicutes</taxon>
        <taxon>Selenomonadales</taxon>
        <taxon>Sporomusaceae</taxon>
        <taxon>Pelosinus</taxon>
    </lineage>
</organism>
<dbReference type="Gene3D" id="3.40.50.2300">
    <property type="match status" value="1"/>
</dbReference>
<comment type="caution">
    <text evidence="2">The sequence shown here is derived from an EMBL/GenBank/DDBJ whole genome shotgun (WGS) entry which is preliminary data.</text>
</comment>
<dbReference type="AlphaFoldDB" id="I9B0S5"/>
<reference evidence="2 3" key="1">
    <citation type="journal article" date="2012" name="J. Bacteriol.">
        <title>Draft Genome Sequences for Two Metal-Reducing Pelosinus fermentans Strains Isolated from a Cr(VI)-Contaminated Site and for Type Strain R7.</title>
        <authorList>
            <person name="Brown S.D."/>
            <person name="Podar M."/>
            <person name="Klingeman D.M."/>
            <person name="Johnson C.M."/>
            <person name="Yang Z.K."/>
            <person name="Utturkar S.M."/>
            <person name="Land M.L."/>
            <person name="Mosher J.J."/>
            <person name="Hurt R.A.Jr."/>
            <person name="Phelps T.J."/>
            <person name="Palumbo A.V."/>
            <person name="Arkin A.P."/>
            <person name="Hazen T.C."/>
            <person name="Elias D.A."/>
        </authorList>
    </citation>
    <scope>NUCLEOTIDE SEQUENCE [LARGE SCALE GENOMIC DNA]</scope>
    <source>
        <strain evidence="2 3">B4</strain>
    </source>
</reference>
<sequence>MSVAKGVFIYLLILRWMNRIVNLIKGAENIKLLFVCSKNKWRSLTAEKIFNGVNGYDVRSAGTEDKARVKITGGHIGWADLIFVMEKKHVRRLQERFKDSLSHKKIICLNIPDDYQFMDSELIELLISSVSEHIELPMMI</sequence>
<proteinExistence type="predicted"/>
<dbReference type="Proteomes" id="UP000004324">
    <property type="component" value="Unassembled WGS sequence"/>
</dbReference>
<accession>I9B0S5</accession>
<name>I9B0S5_9FIRM</name>
<dbReference type="SMART" id="SM00226">
    <property type="entry name" value="LMWPc"/>
    <property type="match status" value="1"/>
</dbReference>
<evidence type="ECO:0000313" key="2">
    <source>
        <dbReference type="EMBL" id="EIW18752.1"/>
    </source>
</evidence>
<evidence type="ECO:0000313" key="3">
    <source>
        <dbReference type="Proteomes" id="UP000004324"/>
    </source>
</evidence>
<dbReference type="OrthoDB" id="7210484at2"/>
<protein>
    <submittedName>
        <fullName evidence="2">Phosphotyrosine protein phosphatase I superfamily</fullName>
    </submittedName>
</protein>
<evidence type="ECO:0000259" key="1">
    <source>
        <dbReference type="SMART" id="SM00226"/>
    </source>
</evidence>